<dbReference type="EMBL" id="CP006272">
    <property type="protein sequence ID" value="AGZ43472.1"/>
    <property type="molecule type" value="Genomic_DNA"/>
</dbReference>
<dbReference type="Proteomes" id="UP000017746">
    <property type="component" value="Chromosome"/>
</dbReference>
<keyword evidence="2" id="KW-1185">Reference proteome</keyword>
<organism evidence="1 2">
    <name type="scientific">Actinoplanes friuliensis DSM 7358</name>
    <dbReference type="NCBI Taxonomy" id="1246995"/>
    <lineage>
        <taxon>Bacteria</taxon>
        <taxon>Bacillati</taxon>
        <taxon>Actinomycetota</taxon>
        <taxon>Actinomycetes</taxon>
        <taxon>Micromonosporales</taxon>
        <taxon>Micromonosporaceae</taxon>
        <taxon>Actinoplanes</taxon>
    </lineage>
</organism>
<dbReference type="KEGG" id="afs:AFR_26040"/>
<accession>U5W376</accession>
<gene>
    <name evidence="1" type="ORF">AFR_26040</name>
</gene>
<dbReference type="eggNOG" id="COG1073">
    <property type="taxonomic scope" value="Bacteria"/>
</dbReference>
<evidence type="ECO:0000313" key="2">
    <source>
        <dbReference type="Proteomes" id="UP000017746"/>
    </source>
</evidence>
<protein>
    <submittedName>
        <fullName evidence="1">Uncharacterized protein</fullName>
    </submittedName>
</protein>
<evidence type="ECO:0000313" key="1">
    <source>
        <dbReference type="EMBL" id="AGZ43472.1"/>
    </source>
</evidence>
<proteinExistence type="predicted"/>
<sequence>MGFSRSGLPTHLEPWRSQWAPSGNDIEINFIPDYVLGSIACARSRADTRAMRIGPFSRCLGANATFCAASCVAWGRWSSGRWGS</sequence>
<reference evidence="1 2" key="1">
    <citation type="journal article" date="2014" name="J. Biotechnol.">
        <title>Complete genome sequence of the actinobacterium Actinoplanes friuliensis HAG 010964, producer of the lipopeptide antibiotic friulimycin.</title>
        <authorList>
            <person name="Ruckert C."/>
            <person name="Szczepanowski R."/>
            <person name="Albersmeier A."/>
            <person name="Goesmann A."/>
            <person name="Fischer N."/>
            <person name="Steinkamper A."/>
            <person name="Puhler A."/>
            <person name="Biener R."/>
            <person name="Schwartz D."/>
            <person name="Kalinowski J."/>
        </authorList>
    </citation>
    <scope>NUCLEOTIDE SEQUENCE [LARGE SCALE GENOMIC DNA]</scope>
    <source>
        <strain evidence="1 2">DSM 7358</strain>
    </source>
</reference>
<dbReference type="AlphaFoldDB" id="U5W376"/>
<name>U5W376_9ACTN</name>
<dbReference type="HOGENOM" id="CLU_2520127_0_0_11"/>
<dbReference type="PATRIC" id="fig|1246995.3.peg.5279"/>